<evidence type="ECO:0000313" key="3">
    <source>
        <dbReference type="Proteomes" id="UP001331761"/>
    </source>
</evidence>
<dbReference type="EMBL" id="WIXE01010514">
    <property type="protein sequence ID" value="KAK5977514.1"/>
    <property type="molecule type" value="Genomic_DNA"/>
</dbReference>
<sequence length="135" mass="14130">MMLKQLSTNSAHAISLALLTAADAAKTETPPYDPKTTTPLYQFIPIPVVPLSTPFPGTILRMTSAGNPVHSVPGVIIYPHADNQSQGALIKPGIGYGLNGPMALPNRLAFILSGLINGFANNVHNFIESLGITAG</sequence>
<evidence type="ECO:0000313" key="2">
    <source>
        <dbReference type="EMBL" id="KAK5977514.1"/>
    </source>
</evidence>
<proteinExistence type="predicted"/>
<evidence type="ECO:0000256" key="1">
    <source>
        <dbReference type="SAM" id="SignalP"/>
    </source>
</evidence>
<comment type="caution">
    <text evidence="2">The sequence shown here is derived from an EMBL/GenBank/DDBJ whole genome shotgun (WGS) entry which is preliminary data.</text>
</comment>
<reference evidence="2 3" key="1">
    <citation type="submission" date="2019-10" db="EMBL/GenBank/DDBJ databases">
        <title>Assembly and Annotation for the nematode Trichostrongylus colubriformis.</title>
        <authorList>
            <person name="Martin J."/>
        </authorList>
    </citation>
    <scope>NUCLEOTIDE SEQUENCE [LARGE SCALE GENOMIC DNA]</scope>
    <source>
        <strain evidence="2">G859</strain>
        <tissue evidence="2">Whole worm</tissue>
    </source>
</reference>
<organism evidence="2 3">
    <name type="scientific">Trichostrongylus colubriformis</name>
    <name type="common">Black scour worm</name>
    <dbReference type="NCBI Taxonomy" id="6319"/>
    <lineage>
        <taxon>Eukaryota</taxon>
        <taxon>Metazoa</taxon>
        <taxon>Ecdysozoa</taxon>
        <taxon>Nematoda</taxon>
        <taxon>Chromadorea</taxon>
        <taxon>Rhabditida</taxon>
        <taxon>Rhabditina</taxon>
        <taxon>Rhabditomorpha</taxon>
        <taxon>Strongyloidea</taxon>
        <taxon>Trichostrongylidae</taxon>
        <taxon>Trichostrongylus</taxon>
    </lineage>
</organism>
<accession>A0AAN8FJ56</accession>
<dbReference type="AlphaFoldDB" id="A0AAN8FJ56"/>
<keyword evidence="3" id="KW-1185">Reference proteome</keyword>
<gene>
    <name evidence="2" type="ORF">GCK32_010015</name>
</gene>
<protein>
    <submittedName>
        <fullName evidence="2">Uncharacterized protein</fullName>
    </submittedName>
</protein>
<name>A0AAN8FJ56_TRICO</name>
<keyword evidence="1" id="KW-0732">Signal</keyword>
<dbReference type="Proteomes" id="UP001331761">
    <property type="component" value="Unassembled WGS sequence"/>
</dbReference>
<feature type="signal peptide" evidence="1">
    <location>
        <begin position="1"/>
        <end position="24"/>
    </location>
</feature>
<feature type="chain" id="PRO_5043055828" evidence="1">
    <location>
        <begin position="25"/>
        <end position="135"/>
    </location>
</feature>